<evidence type="ECO:0000313" key="1">
    <source>
        <dbReference type="EMBL" id="SHI03134.1"/>
    </source>
</evidence>
<evidence type="ECO:0000313" key="2">
    <source>
        <dbReference type="Proteomes" id="UP000184221"/>
    </source>
</evidence>
<evidence type="ECO:0008006" key="3">
    <source>
        <dbReference type="Google" id="ProtNLM"/>
    </source>
</evidence>
<dbReference type="OrthoDB" id="7874120at2"/>
<proteinExistence type="predicted"/>
<dbReference type="AlphaFoldDB" id="A0A1M5XUB6"/>
<gene>
    <name evidence="1" type="ORF">SAMN05443551_4136</name>
</gene>
<protein>
    <recommendedName>
        <fullName evidence="3">Papain-like cysteine peptidase</fullName>
    </recommendedName>
</protein>
<reference evidence="1 2" key="1">
    <citation type="submission" date="2016-11" db="EMBL/GenBank/DDBJ databases">
        <authorList>
            <person name="Jaros S."/>
            <person name="Januszkiewicz K."/>
            <person name="Wedrychowicz H."/>
        </authorList>
    </citation>
    <scope>NUCLEOTIDE SEQUENCE [LARGE SCALE GENOMIC DNA]</scope>
    <source>
        <strain evidence="1 2">DSM 29431</strain>
    </source>
</reference>
<sequence>MVGSEVRVLSIGCSCINRFQFDFFADRHPELSGSFPRGLFDWNIASLEATFRVLELAAESKLLSVLQDPGQFHVAWETLIFNGALPGFSFFHESDPKGLLLSPERSAAFLGKLAHLAQPFITSQPNARTHLVWSNLQPNLPDTVENVIPWKDFVLTEARYIRVKDLGRKLFGSATTFSFLSTPTDMSSELGGQNDVIVVPLPRNDSYEGDPLLYESILTNVFDIQRT</sequence>
<accession>A0A1M5XUB6</accession>
<dbReference type="EMBL" id="FQXC01000008">
    <property type="protein sequence ID" value="SHI03134.1"/>
    <property type="molecule type" value="Genomic_DNA"/>
</dbReference>
<organism evidence="1 2">
    <name type="scientific">Marivita hallyeonensis</name>
    <dbReference type="NCBI Taxonomy" id="996342"/>
    <lineage>
        <taxon>Bacteria</taxon>
        <taxon>Pseudomonadati</taxon>
        <taxon>Pseudomonadota</taxon>
        <taxon>Alphaproteobacteria</taxon>
        <taxon>Rhodobacterales</taxon>
        <taxon>Roseobacteraceae</taxon>
        <taxon>Marivita</taxon>
    </lineage>
</organism>
<dbReference type="Proteomes" id="UP000184221">
    <property type="component" value="Unassembled WGS sequence"/>
</dbReference>
<dbReference type="STRING" id="996342.SAMN05443551_4136"/>
<dbReference type="RefSeq" id="WP_072779990.1">
    <property type="nucleotide sequence ID" value="NZ_FQXC01000008.1"/>
</dbReference>
<keyword evidence="2" id="KW-1185">Reference proteome</keyword>
<name>A0A1M5XUB6_9RHOB</name>